<evidence type="ECO:0000313" key="9">
    <source>
        <dbReference type="Proteomes" id="UP001597296"/>
    </source>
</evidence>
<keyword evidence="9" id="KW-1185">Reference proteome</keyword>
<organism evidence="8 9">
    <name type="scientific">Phaeospirillum tilakii</name>
    <dbReference type="NCBI Taxonomy" id="741673"/>
    <lineage>
        <taxon>Bacteria</taxon>
        <taxon>Pseudomonadati</taxon>
        <taxon>Pseudomonadota</taxon>
        <taxon>Alphaproteobacteria</taxon>
        <taxon>Rhodospirillales</taxon>
        <taxon>Rhodospirillaceae</taxon>
        <taxon>Phaeospirillum</taxon>
    </lineage>
</organism>
<gene>
    <name evidence="8" type="ORF">ACFSNB_09785</name>
</gene>
<dbReference type="InterPro" id="IPR029045">
    <property type="entry name" value="ClpP/crotonase-like_dom_sf"/>
</dbReference>
<dbReference type="Gene3D" id="2.30.42.10">
    <property type="match status" value="1"/>
</dbReference>
<evidence type="ECO:0000256" key="4">
    <source>
        <dbReference type="ARBA" id="ARBA00022825"/>
    </source>
</evidence>
<dbReference type="SMART" id="SM00228">
    <property type="entry name" value="PDZ"/>
    <property type="match status" value="1"/>
</dbReference>
<evidence type="ECO:0000256" key="6">
    <source>
        <dbReference type="SAM" id="SignalP"/>
    </source>
</evidence>
<dbReference type="Proteomes" id="UP001597296">
    <property type="component" value="Unassembled WGS sequence"/>
</dbReference>
<feature type="signal peptide" evidence="6">
    <location>
        <begin position="1"/>
        <end position="36"/>
    </location>
</feature>
<dbReference type="Pfam" id="PF17820">
    <property type="entry name" value="PDZ_6"/>
    <property type="match status" value="1"/>
</dbReference>
<dbReference type="InterPro" id="IPR001478">
    <property type="entry name" value="PDZ"/>
</dbReference>
<dbReference type="InterPro" id="IPR004447">
    <property type="entry name" value="Peptidase_S41A"/>
</dbReference>
<dbReference type="Gene3D" id="3.90.226.10">
    <property type="entry name" value="2-enoyl-CoA Hydratase, Chain A, domain 1"/>
    <property type="match status" value="1"/>
</dbReference>
<evidence type="ECO:0000256" key="2">
    <source>
        <dbReference type="ARBA" id="ARBA00022670"/>
    </source>
</evidence>
<dbReference type="PANTHER" id="PTHR32060:SF30">
    <property type="entry name" value="CARBOXY-TERMINAL PROCESSING PROTEASE CTPA"/>
    <property type="match status" value="1"/>
</dbReference>
<dbReference type="Pfam" id="PF03572">
    <property type="entry name" value="Peptidase_S41"/>
    <property type="match status" value="1"/>
</dbReference>
<protein>
    <submittedName>
        <fullName evidence="8">S41 family peptidase</fullName>
    </submittedName>
</protein>
<dbReference type="InterPro" id="IPR041489">
    <property type="entry name" value="PDZ_6"/>
</dbReference>
<dbReference type="InterPro" id="IPR036034">
    <property type="entry name" value="PDZ_sf"/>
</dbReference>
<feature type="chain" id="PRO_5046440683" evidence="6">
    <location>
        <begin position="37"/>
        <end position="531"/>
    </location>
</feature>
<sequence length="531" mass="55475">MAAAPASRPRPPGRRPGRPPLLAALLLAAAPGPASAGWSALEAQRTLSFGLAAIIERHLQPQTAAAVGLDAMRGLAELDPQFAVAAQGGRVRLTDADRVVADYPAPPADDVESWGRLVISAALDAAEVSAAVRDASPEQLYQALFEGALGRADLYSRYAGAAEARDNRASRNGFGGIGIRFEILDGEPRLIDVIEDTPAARAGLRPDDVILLIDGKPVRGLSRGEVSGRLRGAVASALAVTLRRGDQTVVATLRRSLIVPRTVTETIDGTIATYRITSFNQRTATSIESLLRATRARLGPGLRGVVLDLRGNPGGLLDQAVAVADLFIADGPIVSTRGRHPESVATLTARPGDLAEDLPVAVLIDGRSASAAEILASALQDAGRAVVIGSNSYGKGTVQTVIRLPNDGELTLTWSRFHAPSGYALDGLGVFPARCTVATAPAGAWQDDPARLARALALWRQASLDETDLRRRLRALCPPERRGDAVEDPAAARRLLGDPAAYTRLLAGSRRAAPGPGTPGSGATETLTLPP</sequence>
<evidence type="ECO:0000256" key="3">
    <source>
        <dbReference type="ARBA" id="ARBA00022801"/>
    </source>
</evidence>
<evidence type="ECO:0000313" key="8">
    <source>
        <dbReference type="EMBL" id="MFD2234096.1"/>
    </source>
</evidence>
<dbReference type="EMBL" id="JBHUIY010000016">
    <property type="protein sequence ID" value="MFD2234096.1"/>
    <property type="molecule type" value="Genomic_DNA"/>
</dbReference>
<name>A0ABW5CCY0_9PROT</name>
<comment type="similarity">
    <text evidence="1">Belongs to the peptidase S41A family.</text>
</comment>
<dbReference type="RefSeq" id="WP_377315992.1">
    <property type="nucleotide sequence ID" value="NZ_JBHUIY010000016.1"/>
</dbReference>
<dbReference type="PANTHER" id="PTHR32060">
    <property type="entry name" value="TAIL-SPECIFIC PROTEASE"/>
    <property type="match status" value="1"/>
</dbReference>
<keyword evidence="2" id="KW-0645">Protease</keyword>
<evidence type="ECO:0000256" key="1">
    <source>
        <dbReference type="ARBA" id="ARBA00009179"/>
    </source>
</evidence>
<evidence type="ECO:0000256" key="5">
    <source>
        <dbReference type="SAM" id="MobiDB-lite"/>
    </source>
</evidence>
<feature type="domain" description="PDZ" evidence="7">
    <location>
        <begin position="163"/>
        <end position="245"/>
    </location>
</feature>
<dbReference type="SUPFAM" id="SSF52096">
    <property type="entry name" value="ClpP/crotonase"/>
    <property type="match status" value="1"/>
</dbReference>
<accession>A0ABW5CCY0</accession>
<dbReference type="CDD" id="cd07560">
    <property type="entry name" value="Peptidase_S41_CPP"/>
    <property type="match status" value="1"/>
</dbReference>
<dbReference type="CDD" id="cd06782">
    <property type="entry name" value="cpPDZ_CPP-like"/>
    <property type="match status" value="1"/>
</dbReference>
<evidence type="ECO:0000259" key="7">
    <source>
        <dbReference type="PROSITE" id="PS50106"/>
    </source>
</evidence>
<keyword evidence="4" id="KW-0720">Serine protease</keyword>
<proteinExistence type="inferred from homology"/>
<feature type="region of interest" description="Disordered" evidence="5">
    <location>
        <begin position="508"/>
        <end position="531"/>
    </location>
</feature>
<dbReference type="Gene3D" id="3.30.750.44">
    <property type="match status" value="1"/>
</dbReference>
<reference evidence="9" key="1">
    <citation type="journal article" date="2019" name="Int. J. Syst. Evol. Microbiol.">
        <title>The Global Catalogue of Microorganisms (GCM) 10K type strain sequencing project: providing services to taxonomists for standard genome sequencing and annotation.</title>
        <authorList>
            <consortium name="The Broad Institute Genomics Platform"/>
            <consortium name="The Broad Institute Genome Sequencing Center for Infectious Disease"/>
            <person name="Wu L."/>
            <person name="Ma J."/>
        </authorList>
    </citation>
    <scope>NUCLEOTIDE SEQUENCE [LARGE SCALE GENOMIC DNA]</scope>
    <source>
        <strain evidence="9">KCTC 15012</strain>
    </source>
</reference>
<dbReference type="InterPro" id="IPR005151">
    <property type="entry name" value="Tail-specific_protease"/>
</dbReference>
<dbReference type="SUPFAM" id="SSF50156">
    <property type="entry name" value="PDZ domain-like"/>
    <property type="match status" value="1"/>
</dbReference>
<keyword evidence="6" id="KW-0732">Signal</keyword>
<dbReference type="SMART" id="SM00245">
    <property type="entry name" value="TSPc"/>
    <property type="match status" value="1"/>
</dbReference>
<comment type="caution">
    <text evidence="8">The sequence shown here is derived from an EMBL/GenBank/DDBJ whole genome shotgun (WGS) entry which is preliminary data.</text>
</comment>
<keyword evidence="3" id="KW-0378">Hydrolase</keyword>
<dbReference type="PROSITE" id="PS50106">
    <property type="entry name" value="PDZ"/>
    <property type="match status" value="1"/>
</dbReference>